<gene>
    <name evidence="1" type="ORF">DPMN_184997</name>
</gene>
<proteinExistence type="predicted"/>
<evidence type="ECO:0000313" key="2">
    <source>
        <dbReference type="Proteomes" id="UP000828390"/>
    </source>
</evidence>
<name>A0A9D4I6X9_DREPO</name>
<dbReference type="EMBL" id="JAIWYP010000010">
    <property type="protein sequence ID" value="KAH3750474.1"/>
    <property type="molecule type" value="Genomic_DNA"/>
</dbReference>
<dbReference type="Proteomes" id="UP000828390">
    <property type="component" value="Unassembled WGS sequence"/>
</dbReference>
<reference evidence="1" key="2">
    <citation type="submission" date="2020-11" db="EMBL/GenBank/DDBJ databases">
        <authorList>
            <person name="McCartney M.A."/>
            <person name="Auch B."/>
            <person name="Kono T."/>
            <person name="Mallez S."/>
            <person name="Becker A."/>
            <person name="Gohl D.M."/>
            <person name="Silverstein K.A.T."/>
            <person name="Koren S."/>
            <person name="Bechman K.B."/>
            <person name="Herman A."/>
            <person name="Abrahante J.E."/>
            <person name="Garbe J."/>
        </authorList>
    </citation>
    <scope>NUCLEOTIDE SEQUENCE</scope>
    <source>
        <strain evidence="1">Duluth1</strain>
        <tissue evidence="1">Whole animal</tissue>
    </source>
</reference>
<keyword evidence="2" id="KW-1185">Reference proteome</keyword>
<comment type="caution">
    <text evidence="1">The sequence shown here is derived from an EMBL/GenBank/DDBJ whole genome shotgun (WGS) entry which is preliminary data.</text>
</comment>
<reference evidence="1" key="1">
    <citation type="journal article" date="2019" name="bioRxiv">
        <title>The Genome of the Zebra Mussel, Dreissena polymorpha: A Resource for Invasive Species Research.</title>
        <authorList>
            <person name="McCartney M.A."/>
            <person name="Auch B."/>
            <person name="Kono T."/>
            <person name="Mallez S."/>
            <person name="Zhang Y."/>
            <person name="Obille A."/>
            <person name="Becker A."/>
            <person name="Abrahante J.E."/>
            <person name="Garbe J."/>
            <person name="Badalamenti J.P."/>
            <person name="Herman A."/>
            <person name="Mangelson H."/>
            <person name="Liachko I."/>
            <person name="Sullivan S."/>
            <person name="Sone E.D."/>
            <person name="Koren S."/>
            <person name="Silverstein K.A.T."/>
            <person name="Beckman K.B."/>
            <person name="Gohl D.M."/>
        </authorList>
    </citation>
    <scope>NUCLEOTIDE SEQUENCE</scope>
    <source>
        <strain evidence="1">Duluth1</strain>
        <tissue evidence="1">Whole animal</tissue>
    </source>
</reference>
<sequence>MQKPNLLRLSPRWLNCRSSTRRNRTRKRSSRGRLHTPNSCWTGPLNWYQALLARGYAGSRL</sequence>
<accession>A0A9D4I6X9</accession>
<protein>
    <submittedName>
        <fullName evidence="1">Uncharacterized protein</fullName>
    </submittedName>
</protein>
<evidence type="ECO:0000313" key="1">
    <source>
        <dbReference type="EMBL" id="KAH3750474.1"/>
    </source>
</evidence>
<organism evidence="1 2">
    <name type="scientific">Dreissena polymorpha</name>
    <name type="common">Zebra mussel</name>
    <name type="synonym">Mytilus polymorpha</name>
    <dbReference type="NCBI Taxonomy" id="45954"/>
    <lineage>
        <taxon>Eukaryota</taxon>
        <taxon>Metazoa</taxon>
        <taxon>Spiralia</taxon>
        <taxon>Lophotrochozoa</taxon>
        <taxon>Mollusca</taxon>
        <taxon>Bivalvia</taxon>
        <taxon>Autobranchia</taxon>
        <taxon>Heteroconchia</taxon>
        <taxon>Euheterodonta</taxon>
        <taxon>Imparidentia</taxon>
        <taxon>Neoheterodontei</taxon>
        <taxon>Myida</taxon>
        <taxon>Dreissenoidea</taxon>
        <taxon>Dreissenidae</taxon>
        <taxon>Dreissena</taxon>
    </lineage>
</organism>
<dbReference type="AlphaFoldDB" id="A0A9D4I6X9"/>